<protein>
    <submittedName>
        <fullName evidence="1">Uncharacterized protein</fullName>
    </submittedName>
</protein>
<dbReference type="EMBL" id="PSQG01000003">
    <property type="protein sequence ID" value="RCH45754.1"/>
    <property type="molecule type" value="Genomic_DNA"/>
</dbReference>
<dbReference type="AlphaFoldDB" id="A0A367G6W1"/>
<evidence type="ECO:0000313" key="2">
    <source>
        <dbReference type="Proteomes" id="UP000253208"/>
    </source>
</evidence>
<comment type="caution">
    <text evidence="1">The sequence shown here is derived from an EMBL/GenBank/DDBJ whole genome shotgun (WGS) entry which is preliminary data.</text>
</comment>
<gene>
    <name evidence="1" type="ORF">C4886_02740</name>
</gene>
<sequence length="409" mass="46856">MKRTNKNIKQNIFMISLIIIEVTQKIRIMETIMNRIFQKFLQSVIDLSSVGAKCREDNTHDIDMNPDAEVPIPEWKVYFDGNFWEPSGKGHAGTELRLNKQFEWAGHHWIIPAVYSCNKGLVLDFCMCTPAEDIREFMKKWDLSPENDSCLNFTQEQQLQIDLDNPLCLDIIPCLKLNGKTMQASHSCSVVFNPCLSDETNNELEAKWAVKHYELDISYGWMIFRAAFLWSGKRRPAIKSFSLTMEQQPFRVPGPHFKIHAPGDQFTFSHPVSETEYALTVQKLEQQTLSQNHVGSDRWLYPTHFITMSYTLSPEPDNDISIHDCADSDKPLEVVPATDSFTPEMQNDIACIDIIGGADEPTVILYSDSNQANLHVACSALHFKPVSDDTEWRIEFNIIRSSKKTFLLI</sequence>
<accession>A0A367G6W1</accession>
<dbReference type="Proteomes" id="UP000253208">
    <property type="component" value="Unassembled WGS sequence"/>
</dbReference>
<reference evidence="1 2" key="1">
    <citation type="submission" date="2018-02" db="EMBL/GenBank/DDBJ databases">
        <title>Complete genome sequencing of Faecalibacterium prausnitzii strains isolated from the human gut.</title>
        <authorList>
            <person name="Fitzgerald B.C."/>
            <person name="Shkoporov A.N."/>
            <person name="Ross P.R."/>
            <person name="Hill C."/>
        </authorList>
    </citation>
    <scope>NUCLEOTIDE SEQUENCE [LARGE SCALE GENOMIC DNA]</scope>
    <source>
        <strain evidence="1 2">APC942/31-1</strain>
    </source>
</reference>
<organism evidence="1 2">
    <name type="scientific">Blautia obeum</name>
    <dbReference type="NCBI Taxonomy" id="40520"/>
    <lineage>
        <taxon>Bacteria</taxon>
        <taxon>Bacillati</taxon>
        <taxon>Bacillota</taxon>
        <taxon>Clostridia</taxon>
        <taxon>Lachnospirales</taxon>
        <taxon>Lachnospiraceae</taxon>
        <taxon>Blautia</taxon>
    </lineage>
</organism>
<proteinExistence type="predicted"/>
<name>A0A367G6W1_9FIRM</name>
<evidence type="ECO:0000313" key="1">
    <source>
        <dbReference type="EMBL" id="RCH45754.1"/>
    </source>
</evidence>